<dbReference type="EMBL" id="JAWWMZ010000001">
    <property type="protein sequence ID" value="MDX4951820.1"/>
    <property type="molecule type" value="Genomic_DNA"/>
</dbReference>
<feature type="transmembrane region" description="Helical" evidence="1">
    <location>
        <begin position="100"/>
        <end position="120"/>
    </location>
</feature>
<feature type="transmembrane region" description="Helical" evidence="1">
    <location>
        <begin position="223"/>
        <end position="240"/>
    </location>
</feature>
<evidence type="ECO:0008006" key="4">
    <source>
        <dbReference type="Google" id="ProtNLM"/>
    </source>
</evidence>
<organism evidence="2 3">
    <name type="scientific">Delftia acidovorans</name>
    <name type="common">Pseudomonas acidovorans</name>
    <name type="synonym">Comamonas acidovorans</name>
    <dbReference type="NCBI Taxonomy" id="80866"/>
    <lineage>
        <taxon>Bacteria</taxon>
        <taxon>Pseudomonadati</taxon>
        <taxon>Pseudomonadota</taxon>
        <taxon>Betaproteobacteria</taxon>
        <taxon>Burkholderiales</taxon>
        <taxon>Comamonadaceae</taxon>
        <taxon>Delftia</taxon>
    </lineage>
</organism>
<protein>
    <recommendedName>
        <fullName evidence="4">Transmembrane protein</fullName>
    </recommendedName>
</protein>
<evidence type="ECO:0000256" key="1">
    <source>
        <dbReference type="SAM" id="Phobius"/>
    </source>
</evidence>
<dbReference type="RefSeq" id="WP_241150465.1">
    <property type="nucleotide sequence ID" value="NZ_JAWWMZ010000001.1"/>
</dbReference>
<keyword evidence="1" id="KW-0812">Transmembrane</keyword>
<keyword evidence="1" id="KW-1133">Transmembrane helix</keyword>
<proteinExistence type="predicted"/>
<feature type="transmembrane region" description="Helical" evidence="1">
    <location>
        <begin position="71"/>
        <end position="88"/>
    </location>
</feature>
<gene>
    <name evidence="2" type="ORF">SGN30_00160</name>
</gene>
<keyword evidence="1" id="KW-0472">Membrane</keyword>
<accession>A0AAJ2QXF6</accession>
<evidence type="ECO:0000313" key="3">
    <source>
        <dbReference type="Proteomes" id="UP001287445"/>
    </source>
</evidence>
<feature type="transmembrane region" description="Helical" evidence="1">
    <location>
        <begin position="140"/>
        <end position="161"/>
    </location>
</feature>
<reference evidence="2" key="1">
    <citation type="submission" date="2023-11" db="EMBL/GenBank/DDBJ databases">
        <title>Identification and selenium tolerance of Delftia acidovorans R3-25.</title>
        <authorList>
            <person name="Zhang S."/>
            <person name="Liu Y."/>
            <person name="Guo Y."/>
        </authorList>
    </citation>
    <scope>NUCLEOTIDE SEQUENCE</scope>
    <source>
        <strain evidence="2">R3-25</strain>
    </source>
</reference>
<feature type="transmembrane region" description="Helical" evidence="1">
    <location>
        <begin position="39"/>
        <end position="59"/>
    </location>
</feature>
<dbReference type="Proteomes" id="UP001287445">
    <property type="component" value="Unassembled WGS sequence"/>
</dbReference>
<evidence type="ECO:0000313" key="2">
    <source>
        <dbReference type="EMBL" id="MDX4951820.1"/>
    </source>
</evidence>
<sequence length="246" mass="28065">MQKPYQQIKRQTPCIKMTASLSKTRISASKYHDDSLLRLWNWALLAGLVLSFPLSFVLPQSLSWENGFLENIQAVTLLLGMVAALVAARRQKGSFAAPLWWIASLFWLAFLGRELAWGAAFLPSLEAGKWGPVISSQVLWYRPAVKWVVGAMLLLCCYWFVRHGVWNKVIKRLVREKALPIFSLAIFVAAMVISTNAEGHGFIVLQQWFDYQVIVLEELVETFGYMALWLAQWALVRYVAGWQEDI</sequence>
<comment type="caution">
    <text evidence="2">The sequence shown here is derived from an EMBL/GenBank/DDBJ whole genome shotgun (WGS) entry which is preliminary data.</text>
</comment>
<name>A0AAJ2QXF6_DELAC</name>
<dbReference type="AlphaFoldDB" id="A0AAJ2QXF6"/>
<feature type="transmembrane region" description="Helical" evidence="1">
    <location>
        <begin position="181"/>
        <end position="203"/>
    </location>
</feature>